<accession>A0ABU5I5V1</accession>
<dbReference type="PANTHER" id="PTHR35519">
    <property type="entry name" value="MEMBRANE PROTEINS"/>
    <property type="match status" value="1"/>
</dbReference>
<dbReference type="Pfam" id="PF13430">
    <property type="entry name" value="DUF4112"/>
    <property type="match status" value="1"/>
</dbReference>
<organism evidence="1 2">
    <name type="scientific">Fulvimarina uroteuthidis</name>
    <dbReference type="NCBI Taxonomy" id="3098149"/>
    <lineage>
        <taxon>Bacteria</taxon>
        <taxon>Pseudomonadati</taxon>
        <taxon>Pseudomonadota</taxon>
        <taxon>Alphaproteobacteria</taxon>
        <taxon>Hyphomicrobiales</taxon>
        <taxon>Aurantimonadaceae</taxon>
        <taxon>Fulvimarina</taxon>
    </lineage>
</organism>
<comment type="caution">
    <text evidence="1">The sequence shown here is derived from an EMBL/GenBank/DDBJ whole genome shotgun (WGS) entry which is preliminary data.</text>
</comment>
<dbReference type="RefSeq" id="WP_322188599.1">
    <property type="nucleotide sequence ID" value="NZ_JAXLPB010000006.1"/>
</dbReference>
<dbReference type="InterPro" id="IPR025187">
    <property type="entry name" value="DUF4112"/>
</dbReference>
<proteinExistence type="predicted"/>
<name>A0ABU5I5V1_9HYPH</name>
<dbReference type="Proteomes" id="UP001294412">
    <property type="component" value="Unassembled WGS sequence"/>
</dbReference>
<protein>
    <submittedName>
        <fullName evidence="1">DUF4112 domain-containing protein</fullName>
    </submittedName>
</protein>
<reference evidence="1 2" key="1">
    <citation type="submission" date="2023-12" db="EMBL/GenBank/DDBJ databases">
        <title>Description of Novel Strain Fulvimarina sp. 2208YS6-2-32 isolated from Uroteuthis (Photololigo) edulis.</title>
        <authorList>
            <person name="Park J.-S."/>
        </authorList>
    </citation>
    <scope>NUCLEOTIDE SEQUENCE [LARGE SCALE GENOMIC DNA]</scope>
    <source>
        <strain evidence="1 2">2208YS6-2-32</strain>
    </source>
</reference>
<evidence type="ECO:0000313" key="2">
    <source>
        <dbReference type="Proteomes" id="UP001294412"/>
    </source>
</evidence>
<sequence>MTTTDTLLEADRRRRLKRIGKVARLMDTAVRIPGTGIRFGGDAIVGLIPGIGDAGGGLISLWMINEARRLGMPNAKIVRMLANVGVDVGLGSIPLLGDAFDLYFKANRRNFDIIADHFGEHEMRDHVAEGREMKDITPKTPPRR</sequence>
<dbReference type="PANTHER" id="PTHR35519:SF2">
    <property type="entry name" value="PH DOMAIN PROTEIN"/>
    <property type="match status" value="1"/>
</dbReference>
<evidence type="ECO:0000313" key="1">
    <source>
        <dbReference type="EMBL" id="MDY8110747.1"/>
    </source>
</evidence>
<keyword evidence="2" id="KW-1185">Reference proteome</keyword>
<gene>
    <name evidence="1" type="ORF">U0C82_16515</name>
</gene>
<dbReference type="EMBL" id="JAXLPB010000006">
    <property type="protein sequence ID" value="MDY8110747.1"/>
    <property type="molecule type" value="Genomic_DNA"/>
</dbReference>